<gene>
    <name evidence="4" type="ORF">EVG20_g3375</name>
</gene>
<dbReference type="InterPro" id="IPR016123">
    <property type="entry name" value="Mog1/PsbP_a/b/a-sand"/>
</dbReference>
<dbReference type="Pfam" id="PF04603">
    <property type="entry name" value="Mog1"/>
    <property type="match status" value="1"/>
</dbReference>
<name>A0A4Y9Z4Y1_9AGAM</name>
<dbReference type="STRING" id="205917.A0A4Y9Z4Y1"/>
<dbReference type="PANTHER" id="PTHR15837:SF0">
    <property type="entry name" value="RAN GUANINE NUCLEOTIDE RELEASE FACTOR"/>
    <property type="match status" value="1"/>
</dbReference>
<evidence type="ECO:0008006" key="6">
    <source>
        <dbReference type="Google" id="ProtNLM"/>
    </source>
</evidence>
<dbReference type="OrthoDB" id="10255285at2759"/>
<dbReference type="EMBL" id="SEOQ01000150">
    <property type="protein sequence ID" value="TFY68903.1"/>
    <property type="molecule type" value="Genomic_DNA"/>
</dbReference>
<evidence type="ECO:0000256" key="3">
    <source>
        <dbReference type="ARBA" id="ARBA00022927"/>
    </source>
</evidence>
<organism evidence="4 5">
    <name type="scientific">Dentipellis fragilis</name>
    <dbReference type="NCBI Taxonomy" id="205917"/>
    <lineage>
        <taxon>Eukaryota</taxon>
        <taxon>Fungi</taxon>
        <taxon>Dikarya</taxon>
        <taxon>Basidiomycota</taxon>
        <taxon>Agaricomycotina</taxon>
        <taxon>Agaricomycetes</taxon>
        <taxon>Russulales</taxon>
        <taxon>Hericiaceae</taxon>
        <taxon>Dentipellis</taxon>
    </lineage>
</organism>
<dbReference type="Gene3D" id="3.40.1000.10">
    <property type="entry name" value="Mog1/PsbP, alpha/beta/alpha sandwich"/>
    <property type="match status" value="1"/>
</dbReference>
<dbReference type="AlphaFoldDB" id="A0A4Y9Z4Y1"/>
<accession>A0A4Y9Z4Y1</accession>
<reference evidence="4 5" key="1">
    <citation type="submission" date="2019-02" db="EMBL/GenBank/DDBJ databases">
        <title>Genome sequencing of the rare red list fungi Dentipellis fragilis.</title>
        <authorList>
            <person name="Buettner E."/>
            <person name="Kellner H."/>
        </authorList>
    </citation>
    <scope>NUCLEOTIDE SEQUENCE [LARGE SCALE GENOMIC DNA]</scope>
    <source>
        <strain evidence="4 5">DSM 105465</strain>
    </source>
</reference>
<dbReference type="PANTHER" id="PTHR15837">
    <property type="entry name" value="RAN GUANINE NUCLEOTIDE RELEASE FACTOR"/>
    <property type="match status" value="1"/>
</dbReference>
<evidence type="ECO:0000313" key="5">
    <source>
        <dbReference type="Proteomes" id="UP000298327"/>
    </source>
</evidence>
<dbReference type="GO" id="GO:0031267">
    <property type="term" value="F:small GTPase binding"/>
    <property type="evidence" value="ECO:0007669"/>
    <property type="project" value="TreeGrafter"/>
</dbReference>
<evidence type="ECO:0000313" key="4">
    <source>
        <dbReference type="EMBL" id="TFY68903.1"/>
    </source>
</evidence>
<dbReference type="GO" id="GO:0005085">
    <property type="term" value="F:guanyl-nucleotide exchange factor activity"/>
    <property type="evidence" value="ECO:0007669"/>
    <property type="project" value="TreeGrafter"/>
</dbReference>
<keyword evidence="2" id="KW-0813">Transport</keyword>
<comment type="caution">
    <text evidence="4">The sequence shown here is derived from an EMBL/GenBank/DDBJ whole genome shotgun (WGS) entry which is preliminary data.</text>
</comment>
<dbReference type="Proteomes" id="UP000298327">
    <property type="component" value="Unassembled WGS sequence"/>
</dbReference>
<keyword evidence="5" id="KW-1185">Reference proteome</keyword>
<keyword evidence="3" id="KW-0653">Protein transport</keyword>
<dbReference type="SUPFAM" id="SSF55724">
    <property type="entry name" value="Mog1p/PsbP-like"/>
    <property type="match status" value="1"/>
</dbReference>
<proteinExistence type="inferred from homology"/>
<dbReference type="GO" id="GO:0005634">
    <property type="term" value="C:nucleus"/>
    <property type="evidence" value="ECO:0007669"/>
    <property type="project" value="TreeGrafter"/>
</dbReference>
<evidence type="ECO:0000256" key="2">
    <source>
        <dbReference type="ARBA" id="ARBA00022448"/>
    </source>
</evidence>
<dbReference type="GO" id="GO:0006606">
    <property type="term" value="P:protein import into nucleus"/>
    <property type="evidence" value="ECO:0007669"/>
    <property type="project" value="TreeGrafter"/>
</dbReference>
<protein>
    <recommendedName>
        <fullName evidence="6">Mog1p/PsbP-like protein</fullName>
    </recommendedName>
</protein>
<evidence type="ECO:0000256" key="1">
    <source>
        <dbReference type="ARBA" id="ARBA00010307"/>
    </source>
</evidence>
<dbReference type="InterPro" id="IPR007681">
    <property type="entry name" value="Mog1"/>
</dbReference>
<sequence>MQRMCYVLVRIHHNRQQGKPSTLRQIPDTQEVYLYPDSNVSIIVEIVESVEPNHPHDAAKFHFDALAHDNSALSSHVENVTVIKNDRGDGTPSPMVLKGTQNVPKFNRTNVDNVAILLAVYRVEGKRVDVVLSMNIPLLADDHGEAKPEQVETAKAAFDTAVRSLSIIDFGLFA</sequence>
<comment type="similarity">
    <text evidence="1">Belongs to the MOG1 family.</text>
</comment>